<dbReference type="PANTHER" id="PTHR15696">
    <property type="entry name" value="SMG-7 SUPPRESSOR WITH MORPHOLOGICAL EFFECT ON GENITALIA PROTEIN 7"/>
    <property type="match status" value="1"/>
</dbReference>
<keyword evidence="5" id="KW-1185">Reference proteome</keyword>
<comment type="caution">
    <text evidence="4">The sequence shown here is derived from an EMBL/GenBank/DDBJ whole genome shotgun (WGS) entry which is preliminary data.</text>
</comment>
<dbReference type="InterPro" id="IPR045153">
    <property type="entry name" value="Est1/Ebs1-like"/>
</dbReference>
<feature type="region of interest" description="Disordered" evidence="1">
    <location>
        <begin position="535"/>
        <end position="557"/>
    </location>
</feature>
<name>A0ABR3GGN2_9PEZI</name>
<feature type="compositionally biased region" description="Polar residues" evidence="1">
    <location>
        <begin position="810"/>
        <end position="819"/>
    </location>
</feature>
<gene>
    <name evidence="4" type="ORF">Q9L58_005999</name>
</gene>
<protein>
    <recommendedName>
        <fullName evidence="6">DNA/RNA-binding domain-containing protein</fullName>
    </recommendedName>
</protein>
<evidence type="ECO:0000259" key="2">
    <source>
        <dbReference type="Pfam" id="PF10373"/>
    </source>
</evidence>
<evidence type="ECO:0000259" key="3">
    <source>
        <dbReference type="Pfam" id="PF10374"/>
    </source>
</evidence>
<dbReference type="Pfam" id="PF10373">
    <property type="entry name" value="EST1_DNA_bind"/>
    <property type="match status" value="1"/>
</dbReference>
<feature type="region of interest" description="Disordered" evidence="1">
    <location>
        <begin position="617"/>
        <end position="656"/>
    </location>
</feature>
<evidence type="ECO:0000313" key="5">
    <source>
        <dbReference type="Proteomes" id="UP001447188"/>
    </source>
</evidence>
<dbReference type="InterPro" id="IPR018834">
    <property type="entry name" value="DNA/RNA-bd_Est1-type"/>
</dbReference>
<evidence type="ECO:0000256" key="1">
    <source>
        <dbReference type="SAM" id="MobiDB-lite"/>
    </source>
</evidence>
<feature type="compositionally biased region" description="Basic residues" evidence="1">
    <location>
        <begin position="617"/>
        <end position="632"/>
    </location>
</feature>
<proteinExistence type="predicted"/>
<dbReference type="PANTHER" id="PTHR15696:SF36">
    <property type="entry name" value="NONSENSE-MEDIATED MRNA DECAY FACTOR"/>
    <property type="match status" value="1"/>
</dbReference>
<dbReference type="SUPFAM" id="SSF48452">
    <property type="entry name" value="TPR-like"/>
    <property type="match status" value="1"/>
</dbReference>
<dbReference type="Pfam" id="PF10374">
    <property type="entry name" value="EST1"/>
    <property type="match status" value="1"/>
</dbReference>
<evidence type="ECO:0008006" key="6">
    <source>
        <dbReference type="Google" id="ProtNLM"/>
    </source>
</evidence>
<feature type="compositionally biased region" description="Polar residues" evidence="1">
    <location>
        <begin position="763"/>
        <end position="773"/>
    </location>
</feature>
<organism evidence="4 5">
    <name type="scientific">Discina gigas</name>
    <dbReference type="NCBI Taxonomy" id="1032678"/>
    <lineage>
        <taxon>Eukaryota</taxon>
        <taxon>Fungi</taxon>
        <taxon>Dikarya</taxon>
        <taxon>Ascomycota</taxon>
        <taxon>Pezizomycotina</taxon>
        <taxon>Pezizomycetes</taxon>
        <taxon>Pezizales</taxon>
        <taxon>Discinaceae</taxon>
        <taxon>Discina</taxon>
    </lineage>
</organism>
<accession>A0ABR3GGN2</accession>
<reference evidence="4 5" key="1">
    <citation type="submission" date="2024-02" db="EMBL/GenBank/DDBJ databases">
        <title>Discinaceae phylogenomics.</title>
        <authorList>
            <person name="Dirks A.C."/>
            <person name="James T.Y."/>
        </authorList>
    </citation>
    <scope>NUCLEOTIDE SEQUENCE [LARGE SCALE GENOMIC DNA]</scope>
    <source>
        <strain evidence="4 5">ACD0624</strain>
    </source>
</reference>
<dbReference type="InterPro" id="IPR019458">
    <property type="entry name" value="Est1-like_N"/>
</dbReference>
<dbReference type="Gene3D" id="1.25.40.10">
    <property type="entry name" value="Tetratricopeptide repeat domain"/>
    <property type="match status" value="1"/>
</dbReference>
<feature type="region of interest" description="Disordered" evidence="1">
    <location>
        <begin position="763"/>
        <end position="819"/>
    </location>
</feature>
<feature type="domain" description="Telomerase activating protein Est1-like N-terminal" evidence="3">
    <location>
        <begin position="57"/>
        <end position="161"/>
    </location>
</feature>
<dbReference type="EMBL" id="JBBBZM010000078">
    <property type="protein sequence ID" value="KAL0635070.1"/>
    <property type="molecule type" value="Genomic_DNA"/>
</dbReference>
<feature type="domain" description="DNA/RNA-binding" evidence="2">
    <location>
        <begin position="172"/>
        <end position="447"/>
    </location>
</feature>
<dbReference type="InterPro" id="IPR011990">
    <property type="entry name" value="TPR-like_helical_dom_sf"/>
</dbReference>
<dbReference type="Proteomes" id="UP001447188">
    <property type="component" value="Unassembled WGS sequence"/>
</dbReference>
<sequence>MTDTEHLWKTALRWEKELAAILKDQPTGRNVEHAISQLRDAYVNIVFVDLHFARDQDVEGRIWNRHHKIIERYRNILNQFREANGKKKPVELRKLQNAFVNFIKQVTRFYRTFIQRLVSHFGVLELDWVVRKFNLSNTKNIVIRSCHRTLVFLGDLSRYREVSQNPKNWGPATGYYTLAKKLVPGSGSPHNQLAVIALNEGSNLSVTYHLYRALSVAEPFPEAGDNLGLGFRKILKAHKAGNLGVNLVRKEEQAVSELIALFVRLHARCFTGSEFSEYEALESEMLAQLALDLKERTLSNGMLSKFVLINIAAQFYTAERLKERGFARAHASFLRLNVATFTTLHQVFQPELERAVGDKPENDAQTVSAVGRRMLPGLRLYSKWLRINYQTLTDQLADTSMSVLIKQLWQTYANTLSFLAATFPVERLPHLEYLLDEDDDTIGFMPFDLVNGEKAFNWEDDSTEQAHPNDEMLARIRFLLEDGEHLCRKENVPITMVNGTITYQEDGILTSTPSIGMNSLYRTSTVPPTYQRMGTPDISDIPHQSTFQSREDEYSDDENDIPRAAESVLAHGGTSIIESVAGSETMNIAMNRMVDSLVGPREDPSSEDDEEILFSGRKKKKEAQIRAARRGNKRPERHDGIPEVPRTRTPGPKISPLVLNKSPIAVLPSTTQLYTAKDLAAIVQNFTATHQPPQYSSHSQELPTTPTRPQLHPHYMADKNSPNNATVASTPSDWVRPQSIIKSPISSSMSDPSSFFIPESGDMANTHSHQHSSPYLPYPGTVGNEWGSPHHISQEAPPNGQGSAFGSGGPSSMFSRGRD</sequence>
<evidence type="ECO:0000313" key="4">
    <source>
        <dbReference type="EMBL" id="KAL0635070.1"/>
    </source>
</evidence>